<evidence type="ECO:0008006" key="4">
    <source>
        <dbReference type="Google" id="ProtNLM"/>
    </source>
</evidence>
<evidence type="ECO:0000313" key="3">
    <source>
        <dbReference type="Proteomes" id="UP001279734"/>
    </source>
</evidence>
<name>A0AAD3Y523_NEPGR</name>
<organism evidence="2 3">
    <name type="scientific">Nepenthes gracilis</name>
    <name type="common">Slender pitcher plant</name>
    <dbReference type="NCBI Taxonomy" id="150966"/>
    <lineage>
        <taxon>Eukaryota</taxon>
        <taxon>Viridiplantae</taxon>
        <taxon>Streptophyta</taxon>
        <taxon>Embryophyta</taxon>
        <taxon>Tracheophyta</taxon>
        <taxon>Spermatophyta</taxon>
        <taxon>Magnoliopsida</taxon>
        <taxon>eudicotyledons</taxon>
        <taxon>Gunneridae</taxon>
        <taxon>Pentapetalae</taxon>
        <taxon>Caryophyllales</taxon>
        <taxon>Nepenthaceae</taxon>
        <taxon>Nepenthes</taxon>
    </lineage>
</organism>
<dbReference type="AlphaFoldDB" id="A0AAD3Y523"/>
<comment type="caution">
    <text evidence="2">The sequence shown here is derived from an EMBL/GenBank/DDBJ whole genome shotgun (WGS) entry which is preliminary data.</text>
</comment>
<dbReference type="PANTHER" id="PTHR14241">
    <property type="entry name" value="INTERFERON-INDUCED PROTEIN 44"/>
    <property type="match status" value="1"/>
</dbReference>
<keyword evidence="3" id="KW-1185">Reference proteome</keyword>
<evidence type="ECO:0000313" key="2">
    <source>
        <dbReference type="EMBL" id="GMH27825.1"/>
    </source>
</evidence>
<keyword evidence="1" id="KW-0472">Membrane</keyword>
<feature type="transmembrane region" description="Helical" evidence="1">
    <location>
        <begin position="350"/>
        <end position="377"/>
    </location>
</feature>
<gene>
    <name evidence="2" type="ORF">Nepgr_029668</name>
</gene>
<dbReference type="SUPFAM" id="SSF52540">
    <property type="entry name" value="P-loop containing nucleoside triphosphate hydrolases"/>
    <property type="match status" value="1"/>
</dbReference>
<dbReference type="PANTHER" id="PTHR14241:SF24">
    <property type="entry name" value="G DOMAIN-CONTAINING PROTEIN"/>
    <property type="match status" value="1"/>
</dbReference>
<evidence type="ECO:0000256" key="1">
    <source>
        <dbReference type="SAM" id="Phobius"/>
    </source>
</evidence>
<reference evidence="2" key="1">
    <citation type="submission" date="2023-05" db="EMBL/GenBank/DDBJ databases">
        <title>Nepenthes gracilis genome sequencing.</title>
        <authorList>
            <person name="Fukushima K."/>
        </authorList>
    </citation>
    <scope>NUCLEOTIDE SEQUENCE</scope>
    <source>
        <strain evidence="2">SING2019-196</strain>
    </source>
</reference>
<sequence length="388" mass="43575">MQQQRFCNEEEDENEPSNNSKFRWWKSALKIDEIENSNADLSPSSMSAPTLTPKLKVLREMERLSVLANGGLDDVRSRLITYRAGDLWAPIGGMTKDDMEIPAVITILLVGFSGSGKTSLVNFMYRVLGRTGLFPFAQTSDCRFMEEHNVLRSMRSGFCIFDSKGFGYDQVAESLDELSRWMDDGIHHNQLCYRSRDGVESMDVMDFQLLRASSKFVKRKVNCVMVVANVAEIYKALQADDPQPLEAIREVFCSSSLRTSYGNPILILTQGDKLPADERIDGRLKICESLGISETMGVYDISCVTEYGVAPEVFDPVAAYSLAEAVYMALLISDGSHLPKHTFKDTAFCFLSWFVCFLGTWLCSFLAALFAFLAQFFSDLGHRNKPKS</sequence>
<keyword evidence="1" id="KW-1133">Transmembrane helix</keyword>
<dbReference type="InterPro" id="IPR027417">
    <property type="entry name" value="P-loop_NTPase"/>
</dbReference>
<keyword evidence="1" id="KW-0812">Transmembrane</keyword>
<dbReference type="Proteomes" id="UP001279734">
    <property type="component" value="Unassembled WGS sequence"/>
</dbReference>
<protein>
    <recommendedName>
        <fullName evidence="4">P-loop containing nucleoside triphosphate hydrolases superfamily protein</fullName>
    </recommendedName>
</protein>
<dbReference type="EMBL" id="BSYO01000033">
    <property type="protein sequence ID" value="GMH27825.1"/>
    <property type="molecule type" value="Genomic_DNA"/>
</dbReference>
<accession>A0AAD3Y523</accession>
<dbReference type="Gene3D" id="3.40.50.300">
    <property type="entry name" value="P-loop containing nucleotide triphosphate hydrolases"/>
    <property type="match status" value="1"/>
</dbReference>
<proteinExistence type="predicted"/>